<dbReference type="Gene3D" id="1.20.1560.10">
    <property type="entry name" value="ABC transporter type 1, transmembrane domain"/>
    <property type="match status" value="1"/>
</dbReference>
<dbReference type="SUPFAM" id="SSF52540">
    <property type="entry name" value="P-loop containing nucleoside triphosphate hydrolases"/>
    <property type="match status" value="1"/>
</dbReference>
<comment type="subcellular location">
    <subcellularLocation>
        <location evidence="1">Cell membrane</location>
        <topology evidence="1">Multi-pass membrane protein</topology>
    </subcellularLocation>
</comment>
<accession>A0A6N7WYN5</accession>
<evidence type="ECO:0000256" key="4">
    <source>
        <dbReference type="ARBA" id="ARBA00022692"/>
    </source>
</evidence>
<dbReference type="InterPro" id="IPR003439">
    <property type="entry name" value="ABC_transporter-like_ATP-bd"/>
</dbReference>
<evidence type="ECO:0000256" key="8">
    <source>
        <dbReference type="ARBA" id="ARBA00023136"/>
    </source>
</evidence>
<dbReference type="InterPro" id="IPR036640">
    <property type="entry name" value="ABC1_TM_sf"/>
</dbReference>
<gene>
    <name evidence="12" type="ORF">FYJ71_02830</name>
</gene>
<keyword evidence="6 12" id="KW-0067">ATP-binding</keyword>
<keyword evidence="5" id="KW-0547">Nucleotide-binding</keyword>
<evidence type="ECO:0000313" key="13">
    <source>
        <dbReference type="Proteomes" id="UP000440713"/>
    </source>
</evidence>
<name>A0A6N7WYN5_9FIRM</name>
<evidence type="ECO:0000313" key="12">
    <source>
        <dbReference type="EMBL" id="MST61908.1"/>
    </source>
</evidence>
<dbReference type="AlphaFoldDB" id="A0A6N7WYN5"/>
<reference evidence="12 13" key="1">
    <citation type="submission" date="2019-08" db="EMBL/GenBank/DDBJ databases">
        <title>In-depth cultivation of the pig gut microbiome towards novel bacterial diversity and tailored functional studies.</title>
        <authorList>
            <person name="Wylensek D."/>
            <person name="Hitch T.C.A."/>
            <person name="Clavel T."/>
        </authorList>
    </citation>
    <scope>NUCLEOTIDE SEQUENCE [LARGE SCALE GENOMIC DNA]</scope>
    <source>
        <strain evidence="12 13">WCA-SAB-591-4A-A</strain>
    </source>
</reference>
<evidence type="ECO:0000256" key="7">
    <source>
        <dbReference type="ARBA" id="ARBA00022989"/>
    </source>
</evidence>
<dbReference type="Pfam" id="PF00005">
    <property type="entry name" value="ABC_tran"/>
    <property type="match status" value="1"/>
</dbReference>
<evidence type="ECO:0000256" key="6">
    <source>
        <dbReference type="ARBA" id="ARBA00022840"/>
    </source>
</evidence>
<feature type="transmembrane region" description="Helical" evidence="9">
    <location>
        <begin position="421"/>
        <end position="439"/>
    </location>
</feature>
<proteinExistence type="predicted"/>
<keyword evidence="7 9" id="KW-1133">Transmembrane helix</keyword>
<evidence type="ECO:0000259" key="10">
    <source>
        <dbReference type="PROSITE" id="PS50893"/>
    </source>
</evidence>
<feature type="transmembrane region" description="Helical" evidence="9">
    <location>
        <begin position="273"/>
        <end position="292"/>
    </location>
</feature>
<dbReference type="InterPro" id="IPR027417">
    <property type="entry name" value="P-loop_NTPase"/>
</dbReference>
<dbReference type="InterPro" id="IPR039421">
    <property type="entry name" value="Type_1_exporter"/>
</dbReference>
<feature type="transmembrane region" description="Helical" evidence="9">
    <location>
        <begin position="381"/>
        <end position="401"/>
    </location>
</feature>
<feature type="transmembrane region" description="Helical" evidence="9">
    <location>
        <begin position="12"/>
        <end position="32"/>
    </location>
</feature>
<dbReference type="SMART" id="SM00382">
    <property type="entry name" value="AAA"/>
    <property type="match status" value="1"/>
</dbReference>
<dbReference type="Gene3D" id="3.40.50.300">
    <property type="entry name" value="P-loop containing nucleotide triphosphate hydrolases"/>
    <property type="match status" value="1"/>
</dbReference>
<dbReference type="FunFam" id="3.40.50.300:FF:000854">
    <property type="entry name" value="Multidrug ABC transporter ATP-binding protein"/>
    <property type="match status" value="1"/>
</dbReference>
<dbReference type="Proteomes" id="UP000440713">
    <property type="component" value="Unassembled WGS sequence"/>
</dbReference>
<keyword evidence="4 9" id="KW-0812">Transmembrane</keyword>
<dbReference type="InterPro" id="IPR003593">
    <property type="entry name" value="AAA+_ATPase"/>
</dbReference>
<keyword evidence="13" id="KW-1185">Reference proteome</keyword>
<comment type="caution">
    <text evidence="12">The sequence shown here is derived from an EMBL/GenBank/DDBJ whole genome shotgun (WGS) entry which is preliminary data.</text>
</comment>
<dbReference type="PROSITE" id="PS50893">
    <property type="entry name" value="ABC_TRANSPORTER_2"/>
    <property type="match status" value="1"/>
</dbReference>
<feature type="transmembrane region" description="Helical" evidence="9">
    <location>
        <begin position="194"/>
        <end position="219"/>
    </location>
</feature>
<keyword evidence="2" id="KW-0813">Transport</keyword>
<dbReference type="RefSeq" id="WP_154537282.1">
    <property type="nucleotide sequence ID" value="NZ_VUNE01000001.1"/>
</dbReference>
<organism evidence="12 13">
    <name type="scientific">Peptostreptococcus porci</name>
    <dbReference type="NCBI Taxonomy" id="2652282"/>
    <lineage>
        <taxon>Bacteria</taxon>
        <taxon>Bacillati</taxon>
        <taxon>Bacillota</taxon>
        <taxon>Clostridia</taxon>
        <taxon>Peptostreptococcales</taxon>
        <taxon>Peptostreptococcaceae</taxon>
        <taxon>Peptostreptococcus</taxon>
    </lineage>
</organism>
<dbReference type="PANTHER" id="PTHR43394:SF1">
    <property type="entry name" value="ATP-BINDING CASSETTE SUB-FAMILY B MEMBER 10, MITOCHONDRIAL"/>
    <property type="match status" value="1"/>
</dbReference>
<dbReference type="PROSITE" id="PS00211">
    <property type="entry name" value="ABC_TRANSPORTER_1"/>
    <property type="match status" value="1"/>
</dbReference>
<feature type="domain" description="ABC transmembrane type-1" evidence="11">
    <location>
        <begin position="187"/>
        <end position="441"/>
    </location>
</feature>
<dbReference type="PANTHER" id="PTHR43394">
    <property type="entry name" value="ATP-DEPENDENT PERMEASE MDL1, MITOCHONDRIAL"/>
    <property type="match status" value="1"/>
</dbReference>
<evidence type="ECO:0000259" key="11">
    <source>
        <dbReference type="PROSITE" id="PS50929"/>
    </source>
</evidence>
<evidence type="ECO:0000256" key="5">
    <source>
        <dbReference type="ARBA" id="ARBA00022741"/>
    </source>
</evidence>
<evidence type="ECO:0000256" key="3">
    <source>
        <dbReference type="ARBA" id="ARBA00022475"/>
    </source>
</evidence>
<dbReference type="InterPro" id="IPR011527">
    <property type="entry name" value="ABC1_TM_dom"/>
</dbReference>
<evidence type="ECO:0000256" key="9">
    <source>
        <dbReference type="SAM" id="Phobius"/>
    </source>
</evidence>
<keyword evidence="8 9" id="KW-0472">Membrane</keyword>
<dbReference type="PROSITE" id="PS50929">
    <property type="entry name" value="ABC_TM1F"/>
    <property type="match status" value="1"/>
</dbReference>
<sequence>MNRVLSYYKKYILYILLMIVVLIVQVKFELLLPKYTSNIVNIGIQQDGLTDSIPKVMDETTYAMVLSLSEEKEKSSIAKSYVLWQPKSNDSKNNKIKLENSNVKMIPDDRLNTNYYVLKNEINTDTLGKFMSNSLVNYAKYISSRVESSQKTSYPTIENVKSLPDFMKKQISIKIVKSIYKRIGIDVDKIQKDYLWKTGLLMVILSLVTGGLSIAVSYLSSRVSASVSRDLRKDSYKKVLTFSNNELNKFSIASLISRGTNDIQQVQQSSVMLLKFMFYGPIMAVGALYNVFKLDVSMVWIIALSVAVTITAIIIIMSRALPKFRYIQTLVDKLNLVTREFISGIEVNRVFGTQKFEEKRFDDVNSDLTKSNLFMNRLMSILQPAMMFIMNGTTLLIIWIGSKQIDSGNIQVGDMMAFIEYSMQIIMAFLFISMVSVILPRAMISANRIGEVLNTEISIKDDGELTRVHNLGTVEFRDVSFKYDGAVKSVLDNISFSIDKGQTLGIIGSTGSGKSTIVNLIPRFLEASSGEIFINGENIKDISLKTLRNIVSIVPQKPVIFSGTIASNIEYAQSVRNNKRLMIASDIAQCDEFVNEKNDGLESLVSQDGSNLSGGQKQRVSIARAIDRDSEILVFDDSFSALDANTDRKLRKSLKKNLYDKTVIIVAQRINTIIDADKIIVLDDGKIVGQGKHEDLIKNCDIYYEIAKSQLSEEEIENGKQ</sequence>
<keyword evidence="3" id="KW-1003">Cell membrane</keyword>
<protein>
    <submittedName>
        <fullName evidence="12">ABC transporter ATP-binding protein</fullName>
    </submittedName>
</protein>
<feature type="domain" description="ABC transporter" evidence="10">
    <location>
        <begin position="474"/>
        <end position="709"/>
    </location>
</feature>
<dbReference type="EMBL" id="VUNE01000001">
    <property type="protein sequence ID" value="MST61908.1"/>
    <property type="molecule type" value="Genomic_DNA"/>
</dbReference>
<dbReference type="GO" id="GO:0015421">
    <property type="term" value="F:ABC-type oligopeptide transporter activity"/>
    <property type="evidence" value="ECO:0007669"/>
    <property type="project" value="TreeGrafter"/>
</dbReference>
<dbReference type="GO" id="GO:0005886">
    <property type="term" value="C:plasma membrane"/>
    <property type="evidence" value="ECO:0007669"/>
    <property type="project" value="UniProtKB-SubCell"/>
</dbReference>
<dbReference type="CDD" id="cd18548">
    <property type="entry name" value="ABC_6TM_Tm287_like"/>
    <property type="match status" value="1"/>
</dbReference>
<evidence type="ECO:0000256" key="2">
    <source>
        <dbReference type="ARBA" id="ARBA00022448"/>
    </source>
</evidence>
<dbReference type="Pfam" id="PF00664">
    <property type="entry name" value="ABC_membrane"/>
    <property type="match status" value="1"/>
</dbReference>
<dbReference type="GO" id="GO:0016887">
    <property type="term" value="F:ATP hydrolysis activity"/>
    <property type="evidence" value="ECO:0007669"/>
    <property type="project" value="InterPro"/>
</dbReference>
<evidence type="ECO:0000256" key="1">
    <source>
        <dbReference type="ARBA" id="ARBA00004651"/>
    </source>
</evidence>
<feature type="transmembrane region" description="Helical" evidence="9">
    <location>
        <begin position="298"/>
        <end position="317"/>
    </location>
</feature>
<dbReference type="SUPFAM" id="SSF90123">
    <property type="entry name" value="ABC transporter transmembrane region"/>
    <property type="match status" value="1"/>
</dbReference>
<dbReference type="GO" id="GO:0005524">
    <property type="term" value="F:ATP binding"/>
    <property type="evidence" value="ECO:0007669"/>
    <property type="project" value="UniProtKB-KW"/>
</dbReference>
<dbReference type="InterPro" id="IPR017871">
    <property type="entry name" value="ABC_transporter-like_CS"/>
</dbReference>